<organism evidence="4">
    <name type="scientific">Strongyloides stercoralis</name>
    <name type="common">Threadworm</name>
    <dbReference type="NCBI Taxonomy" id="6248"/>
    <lineage>
        <taxon>Eukaryota</taxon>
        <taxon>Metazoa</taxon>
        <taxon>Ecdysozoa</taxon>
        <taxon>Nematoda</taxon>
        <taxon>Chromadorea</taxon>
        <taxon>Rhabditida</taxon>
        <taxon>Tylenchina</taxon>
        <taxon>Panagrolaimomorpha</taxon>
        <taxon>Strongyloidoidea</taxon>
        <taxon>Strongyloididae</taxon>
        <taxon>Strongyloides</taxon>
    </lineage>
</organism>
<keyword evidence="3" id="KW-1185">Reference proteome</keyword>
<protein>
    <submittedName>
        <fullName evidence="4">DUF2130 domain-containing protein</fullName>
    </submittedName>
</protein>
<feature type="region of interest" description="Disordered" evidence="2">
    <location>
        <begin position="178"/>
        <end position="354"/>
    </location>
</feature>
<feature type="compositionally biased region" description="Basic and acidic residues" evidence="2">
    <location>
        <begin position="298"/>
        <end position="307"/>
    </location>
</feature>
<evidence type="ECO:0000256" key="1">
    <source>
        <dbReference type="SAM" id="Coils"/>
    </source>
</evidence>
<feature type="compositionally biased region" description="Basic and acidic residues" evidence="2">
    <location>
        <begin position="314"/>
        <end position="323"/>
    </location>
</feature>
<feature type="coiled-coil region" evidence="1">
    <location>
        <begin position="63"/>
        <end position="118"/>
    </location>
</feature>
<evidence type="ECO:0000313" key="4">
    <source>
        <dbReference type="WBParaSite" id="SSTP_0000781500.1"/>
    </source>
</evidence>
<dbReference type="Proteomes" id="UP000035681">
    <property type="component" value="Unplaced"/>
</dbReference>
<proteinExistence type="predicted"/>
<evidence type="ECO:0000313" key="3">
    <source>
        <dbReference type="Proteomes" id="UP000035681"/>
    </source>
</evidence>
<dbReference type="AlphaFoldDB" id="A0A0K0EEA3"/>
<evidence type="ECO:0000256" key="2">
    <source>
        <dbReference type="SAM" id="MobiDB-lite"/>
    </source>
</evidence>
<accession>A0A0K0EEA3</accession>
<keyword evidence="1" id="KW-0175">Coiled coil</keyword>
<feature type="compositionally biased region" description="Basic and acidic residues" evidence="2">
    <location>
        <begin position="195"/>
        <end position="241"/>
    </location>
</feature>
<feature type="compositionally biased region" description="Polar residues" evidence="2">
    <location>
        <begin position="327"/>
        <end position="343"/>
    </location>
</feature>
<feature type="compositionally biased region" description="Acidic residues" evidence="2">
    <location>
        <begin position="263"/>
        <end position="273"/>
    </location>
</feature>
<name>A0A0K0EEA3_STRER</name>
<sequence length="412" mass="47996">MIDPEEGCPNCKQFQQNALDAYAIIKRMSTQKNRSAPDLAEVTNLKKLNDEQSQYIINQRKIIERISKEKDELDSSNKHLKIKNEEMNSQYNDLILSLSEVKKKVDETLTELTETKRKYAEVLKKEESFRKSMEQFILCRKMLLSTFSIIKQIKSGQCGGKLDKKSAEAINNFNLDDAYNTVGLPNRSKKKENKNKKENEDKNENEYKNENENEDKNKNENEDKNKNENEDKNKKENENKNKNKNKKVNQNKNVKKNEKEPETIDNDNSDDDLEKIILAEMELSSSSSSSEDEEEREKEESSTKPDIDFVEALLENKEDEKKMIVKTTRSSLPKKTNKSNRAQNKSDEFQEPLLSVEKVINKPKRATNTITGRKTKSVREQISDMDIAKIKEKYKLDMEKMKKNVEAIKMKK</sequence>
<dbReference type="WBParaSite" id="TCONS_00009655.p1">
    <property type="protein sequence ID" value="TCONS_00009655.p1"/>
    <property type="gene ID" value="XLOC_007431"/>
</dbReference>
<dbReference type="WBParaSite" id="SSTP_0000781500.1">
    <property type="protein sequence ID" value="SSTP_0000781500.1"/>
    <property type="gene ID" value="SSTP_0000781500"/>
</dbReference>
<feature type="compositionally biased region" description="Low complexity" evidence="2">
    <location>
        <begin position="280"/>
        <end position="289"/>
    </location>
</feature>
<reference evidence="4" key="1">
    <citation type="submission" date="2015-08" db="UniProtKB">
        <authorList>
            <consortium name="WormBaseParasite"/>
        </authorList>
    </citation>
    <scope>IDENTIFICATION</scope>
</reference>